<name>A0A0F9T7U4_9ZZZZ</name>
<dbReference type="Gene3D" id="3.30.2000.30">
    <property type="match status" value="1"/>
</dbReference>
<dbReference type="InterPro" id="IPR021508">
    <property type="entry name" value="Gp17-like"/>
</dbReference>
<protein>
    <recommendedName>
        <fullName evidence="2">DUF3168 domain-containing protein</fullName>
    </recommendedName>
</protein>
<dbReference type="EMBL" id="LAZR01000391">
    <property type="protein sequence ID" value="KKN71037.1"/>
    <property type="molecule type" value="Genomic_DNA"/>
</dbReference>
<dbReference type="AlphaFoldDB" id="A0A0F9T7U4"/>
<sequence>MTPIELQTAILTRLSGFTDLTDLLATDADGTGPAIYDHVPQEVSDDDGTGSTPNPFFPYIRIGEYTAIPFDTHSSSGSDNTITIHSWSRYRGMLEIKQIQRQTYLALHRFNLVVAGVDMIDSQWDSADVFLDDDGLTRHGVQRFRILLDEG</sequence>
<proteinExistence type="predicted"/>
<dbReference type="Pfam" id="PF11367">
    <property type="entry name" value="Tail_completion_gp17"/>
    <property type="match status" value="1"/>
</dbReference>
<accession>A0A0F9T7U4</accession>
<comment type="caution">
    <text evidence="1">The sequence shown here is derived from an EMBL/GenBank/DDBJ whole genome shotgun (WGS) entry which is preliminary data.</text>
</comment>
<evidence type="ECO:0000313" key="1">
    <source>
        <dbReference type="EMBL" id="KKN71037.1"/>
    </source>
</evidence>
<dbReference type="InterPro" id="IPR053745">
    <property type="entry name" value="Viral_Tail_Comp_sf"/>
</dbReference>
<evidence type="ECO:0008006" key="2">
    <source>
        <dbReference type="Google" id="ProtNLM"/>
    </source>
</evidence>
<organism evidence="1">
    <name type="scientific">marine sediment metagenome</name>
    <dbReference type="NCBI Taxonomy" id="412755"/>
    <lineage>
        <taxon>unclassified sequences</taxon>
        <taxon>metagenomes</taxon>
        <taxon>ecological metagenomes</taxon>
    </lineage>
</organism>
<reference evidence="1" key="1">
    <citation type="journal article" date="2015" name="Nature">
        <title>Complex archaea that bridge the gap between prokaryotes and eukaryotes.</title>
        <authorList>
            <person name="Spang A."/>
            <person name="Saw J.H."/>
            <person name="Jorgensen S.L."/>
            <person name="Zaremba-Niedzwiedzka K."/>
            <person name="Martijn J."/>
            <person name="Lind A.E."/>
            <person name="van Eijk R."/>
            <person name="Schleper C."/>
            <person name="Guy L."/>
            <person name="Ettema T.J."/>
        </authorList>
    </citation>
    <scope>NUCLEOTIDE SEQUENCE</scope>
</reference>
<gene>
    <name evidence="1" type="ORF">LCGC14_0424540</name>
</gene>